<dbReference type="PANTHER" id="PTHR47268">
    <property type="entry name" value="ACYLPHOSPHATASE"/>
    <property type="match status" value="1"/>
</dbReference>
<sequence>MVRARLIIKGRVQGVFYRYSTEKEAKRIGGLTGWVRNLPSGDVEVLVEGDDVKVNRLIEWCRKGPPSSLVTDVITDWGDYKGEFSDFSITY</sequence>
<reference evidence="7" key="1">
    <citation type="journal article" date="2021" name="Environ. Microbiol.">
        <title>Genomic characterization of three novel Desulfobacterota classes expand the metabolic and phylogenetic diversity of the phylum.</title>
        <authorList>
            <person name="Murphy C.L."/>
            <person name="Biggerstaff J."/>
            <person name="Eichhorn A."/>
            <person name="Ewing E."/>
            <person name="Shahan R."/>
            <person name="Soriano D."/>
            <person name="Stewart S."/>
            <person name="VanMol K."/>
            <person name="Walker R."/>
            <person name="Walters P."/>
            <person name="Elshahed M.S."/>
            <person name="Youssef N.H."/>
        </authorList>
    </citation>
    <scope>NUCLEOTIDE SEQUENCE</scope>
    <source>
        <strain evidence="7">Zod_Metabat.24</strain>
    </source>
</reference>
<evidence type="ECO:0000256" key="3">
    <source>
        <dbReference type="ARBA" id="ARBA00047645"/>
    </source>
</evidence>
<evidence type="ECO:0000256" key="4">
    <source>
        <dbReference type="PROSITE-ProRule" id="PRU00520"/>
    </source>
</evidence>
<evidence type="ECO:0000256" key="5">
    <source>
        <dbReference type="RuleBase" id="RU004168"/>
    </source>
</evidence>
<proteinExistence type="inferred from homology"/>
<reference evidence="7" key="2">
    <citation type="submission" date="2021-01" db="EMBL/GenBank/DDBJ databases">
        <authorList>
            <person name="Hahn C.R."/>
            <person name="Youssef N.H."/>
            <person name="Elshahed M."/>
        </authorList>
    </citation>
    <scope>NUCLEOTIDE SEQUENCE</scope>
    <source>
        <strain evidence="7">Zod_Metabat.24</strain>
    </source>
</reference>
<gene>
    <name evidence="7" type="ORF">JW984_05100</name>
</gene>
<name>A0A9D8KDJ8_9DELT</name>
<comment type="caution">
    <text evidence="7">The sequence shown here is derived from an EMBL/GenBank/DDBJ whole genome shotgun (WGS) entry which is preliminary data.</text>
</comment>
<comment type="similarity">
    <text evidence="1 5">Belongs to the acylphosphatase family.</text>
</comment>
<comment type="catalytic activity">
    <reaction evidence="3 4">
        <text>an acyl phosphate + H2O = a carboxylate + phosphate + H(+)</text>
        <dbReference type="Rhea" id="RHEA:14965"/>
        <dbReference type="ChEBI" id="CHEBI:15377"/>
        <dbReference type="ChEBI" id="CHEBI:15378"/>
        <dbReference type="ChEBI" id="CHEBI:29067"/>
        <dbReference type="ChEBI" id="CHEBI:43474"/>
        <dbReference type="ChEBI" id="CHEBI:59918"/>
        <dbReference type="EC" id="3.6.1.7"/>
    </reaction>
</comment>
<dbReference type="InterPro" id="IPR001792">
    <property type="entry name" value="Acylphosphatase-like_dom"/>
</dbReference>
<dbReference type="InterPro" id="IPR020456">
    <property type="entry name" value="Acylphosphatase"/>
</dbReference>
<dbReference type="GO" id="GO:0003998">
    <property type="term" value="F:acylphosphatase activity"/>
    <property type="evidence" value="ECO:0007669"/>
    <property type="project" value="UniProtKB-EC"/>
</dbReference>
<feature type="active site" evidence="4">
    <location>
        <position position="37"/>
    </location>
</feature>
<dbReference type="Gene3D" id="3.30.70.100">
    <property type="match status" value="1"/>
</dbReference>
<dbReference type="AlphaFoldDB" id="A0A9D8KDJ8"/>
<accession>A0A9D8KDJ8</accession>
<evidence type="ECO:0000259" key="6">
    <source>
        <dbReference type="PROSITE" id="PS51160"/>
    </source>
</evidence>
<dbReference type="SUPFAM" id="SSF54975">
    <property type="entry name" value="Acylphosphatase/BLUF domain-like"/>
    <property type="match status" value="1"/>
</dbReference>
<dbReference type="EC" id="3.6.1.7" evidence="2 4"/>
<feature type="active site" evidence="4">
    <location>
        <position position="18"/>
    </location>
</feature>
<dbReference type="Proteomes" id="UP000809273">
    <property type="component" value="Unassembled WGS sequence"/>
</dbReference>
<dbReference type="EMBL" id="JAFGIX010000025">
    <property type="protein sequence ID" value="MBN1572558.1"/>
    <property type="molecule type" value="Genomic_DNA"/>
</dbReference>
<evidence type="ECO:0000256" key="2">
    <source>
        <dbReference type="ARBA" id="ARBA00012150"/>
    </source>
</evidence>
<keyword evidence="4" id="KW-0378">Hydrolase</keyword>
<dbReference type="PROSITE" id="PS00151">
    <property type="entry name" value="ACYLPHOSPHATASE_2"/>
    <property type="match status" value="1"/>
</dbReference>
<feature type="domain" description="Acylphosphatase-like" evidence="6">
    <location>
        <begin position="3"/>
        <end position="91"/>
    </location>
</feature>
<dbReference type="PROSITE" id="PS51160">
    <property type="entry name" value="ACYLPHOSPHATASE_3"/>
    <property type="match status" value="1"/>
</dbReference>
<dbReference type="Pfam" id="PF00708">
    <property type="entry name" value="Acylphosphatase"/>
    <property type="match status" value="1"/>
</dbReference>
<organism evidence="7 8">
    <name type="scientific">Candidatus Zymogenus saltonus</name>
    <dbReference type="NCBI Taxonomy" id="2844893"/>
    <lineage>
        <taxon>Bacteria</taxon>
        <taxon>Deltaproteobacteria</taxon>
        <taxon>Candidatus Zymogenia</taxon>
        <taxon>Candidatus Zymogeniales</taxon>
        <taxon>Candidatus Zymogenaceae</taxon>
        <taxon>Candidatus Zymogenus</taxon>
    </lineage>
</organism>
<dbReference type="PANTHER" id="PTHR47268:SF4">
    <property type="entry name" value="ACYLPHOSPHATASE"/>
    <property type="match status" value="1"/>
</dbReference>
<evidence type="ECO:0000313" key="7">
    <source>
        <dbReference type="EMBL" id="MBN1572558.1"/>
    </source>
</evidence>
<dbReference type="InterPro" id="IPR017968">
    <property type="entry name" value="Acylphosphatase_CS"/>
</dbReference>
<evidence type="ECO:0000313" key="8">
    <source>
        <dbReference type="Proteomes" id="UP000809273"/>
    </source>
</evidence>
<dbReference type="InterPro" id="IPR036046">
    <property type="entry name" value="Acylphosphatase-like_dom_sf"/>
</dbReference>
<protein>
    <recommendedName>
        <fullName evidence="2 4">acylphosphatase</fullName>
        <ecNumber evidence="2 4">3.6.1.7</ecNumber>
    </recommendedName>
</protein>
<evidence type="ECO:0000256" key="1">
    <source>
        <dbReference type="ARBA" id="ARBA00005614"/>
    </source>
</evidence>